<dbReference type="EMBL" id="JACGWJ010000026">
    <property type="protein sequence ID" value="KAL0313310.1"/>
    <property type="molecule type" value="Genomic_DNA"/>
</dbReference>
<comment type="caution">
    <text evidence="2">The sequence shown here is derived from an EMBL/GenBank/DDBJ whole genome shotgun (WGS) entry which is preliminary data.</text>
</comment>
<evidence type="ECO:0000256" key="1">
    <source>
        <dbReference type="SAM" id="MobiDB-lite"/>
    </source>
</evidence>
<name>A0AAW2L236_SESRA</name>
<feature type="compositionally biased region" description="Polar residues" evidence="1">
    <location>
        <begin position="1"/>
        <end position="10"/>
    </location>
</feature>
<reference evidence="2" key="2">
    <citation type="journal article" date="2024" name="Plant">
        <title>Genomic evolution and insights into agronomic trait innovations of Sesamum species.</title>
        <authorList>
            <person name="Miao H."/>
            <person name="Wang L."/>
            <person name="Qu L."/>
            <person name="Liu H."/>
            <person name="Sun Y."/>
            <person name="Le M."/>
            <person name="Wang Q."/>
            <person name="Wei S."/>
            <person name="Zheng Y."/>
            <person name="Lin W."/>
            <person name="Duan Y."/>
            <person name="Cao H."/>
            <person name="Xiong S."/>
            <person name="Wang X."/>
            <person name="Wei L."/>
            <person name="Li C."/>
            <person name="Ma Q."/>
            <person name="Ju M."/>
            <person name="Zhao R."/>
            <person name="Li G."/>
            <person name="Mu C."/>
            <person name="Tian Q."/>
            <person name="Mei H."/>
            <person name="Zhang T."/>
            <person name="Gao T."/>
            <person name="Zhang H."/>
        </authorList>
    </citation>
    <scope>NUCLEOTIDE SEQUENCE</scope>
    <source>
        <strain evidence="2">G02</strain>
    </source>
</reference>
<feature type="region of interest" description="Disordered" evidence="1">
    <location>
        <begin position="1"/>
        <end position="58"/>
    </location>
</feature>
<accession>A0AAW2L236</accession>
<sequence length="58" mass="6437">MARTKQTACKSTGGKALQKAGDQRRQEMPSATGRSEEAPLFPPWHCRCPRNLEAPKIN</sequence>
<organism evidence="2">
    <name type="scientific">Sesamum radiatum</name>
    <name type="common">Black benniseed</name>
    <dbReference type="NCBI Taxonomy" id="300843"/>
    <lineage>
        <taxon>Eukaryota</taxon>
        <taxon>Viridiplantae</taxon>
        <taxon>Streptophyta</taxon>
        <taxon>Embryophyta</taxon>
        <taxon>Tracheophyta</taxon>
        <taxon>Spermatophyta</taxon>
        <taxon>Magnoliopsida</taxon>
        <taxon>eudicotyledons</taxon>
        <taxon>Gunneridae</taxon>
        <taxon>Pentapetalae</taxon>
        <taxon>asterids</taxon>
        <taxon>lamiids</taxon>
        <taxon>Lamiales</taxon>
        <taxon>Pedaliaceae</taxon>
        <taxon>Sesamum</taxon>
    </lineage>
</organism>
<evidence type="ECO:0000313" key="2">
    <source>
        <dbReference type="EMBL" id="KAL0313310.1"/>
    </source>
</evidence>
<gene>
    <name evidence="2" type="ORF">Sradi_5730300</name>
</gene>
<reference evidence="2" key="1">
    <citation type="submission" date="2020-06" db="EMBL/GenBank/DDBJ databases">
        <authorList>
            <person name="Li T."/>
            <person name="Hu X."/>
            <person name="Zhang T."/>
            <person name="Song X."/>
            <person name="Zhang H."/>
            <person name="Dai N."/>
            <person name="Sheng W."/>
            <person name="Hou X."/>
            <person name="Wei L."/>
        </authorList>
    </citation>
    <scope>NUCLEOTIDE SEQUENCE</scope>
    <source>
        <strain evidence="2">G02</strain>
        <tissue evidence="2">Leaf</tissue>
    </source>
</reference>
<dbReference type="AlphaFoldDB" id="A0AAW2L236"/>
<protein>
    <submittedName>
        <fullName evidence="2">Uncharacterized protein</fullName>
    </submittedName>
</protein>
<proteinExistence type="predicted"/>